<reference evidence="7 8" key="1">
    <citation type="submission" date="2016-05" db="EMBL/GenBank/DDBJ databases">
        <title>Complete Genome and Methylome Analysis of Psychrotrophic Bacterial Isolates from Antarctic Lake Untersee.</title>
        <authorList>
            <person name="Fomenkov A."/>
            <person name="Akimov V.N."/>
            <person name="Vasilyeva L.V."/>
            <person name="Andersen D."/>
            <person name="Vincze T."/>
            <person name="Roberts R.J."/>
        </authorList>
    </citation>
    <scope>NUCLEOTIDE SEQUENCE [LARGE SCALE GENOMIC DNA]</scope>
    <source>
        <strain evidence="7 8">U14-5</strain>
    </source>
</reference>
<dbReference type="GO" id="GO:0007165">
    <property type="term" value="P:signal transduction"/>
    <property type="evidence" value="ECO:0007669"/>
    <property type="project" value="UniProtKB-KW"/>
</dbReference>
<dbReference type="GO" id="GO:0004888">
    <property type="term" value="F:transmembrane signaling receptor activity"/>
    <property type="evidence" value="ECO:0007669"/>
    <property type="project" value="InterPro"/>
</dbReference>
<dbReference type="Gene3D" id="3.30.450.20">
    <property type="entry name" value="PAS domain"/>
    <property type="match status" value="1"/>
</dbReference>
<dbReference type="GO" id="GO:0006935">
    <property type="term" value="P:chemotaxis"/>
    <property type="evidence" value="ECO:0007669"/>
    <property type="project" value="InterPro"/>
</dbReference>
<evidence type="ECO:0000259" key="5">
    <source>
        <dbReference type="PROSITE" id="PS50111"/>
    </source>
</evidence>
<dbReference type="EMBL" id="CP015583">
    <property type="protein sequence ID" value="APT57726.1"/>
    <property type="molecule type" value="Genomic_DNA"/>
</dbReference>
<dbReference type="InterPro" id="IPR004089">
    <property type="entry name" value="MCPsignal_dom"/>
</dbReference>
<dbReference type="PROSITE" id="PS50885">
    <property type="entry name" value="HAMP"/>
    <property type="match status" value="1"/>
</dbReference>
<feature type="coiled-coil region" evidence="4">
    <location>
        <begin position="74"/>
        <end position="105"/>
    </location>
</feature>
<dbReference type="SUPFAM" id="SSF58104">
    <property type="entry name" value="Methyl-accepting chemotaxis protein (MCP) signaling domain"/>
    <property type="match status" value="1"/>
</dbReference>
<evidence type="ECO:0000256" key="2">
    <source>
        <dbReference type="ARBA" id="ARBA00029447"/>
    </source>
</evidence>
<dbReference type="STRING" id="257708.RGI145_12015"/>
<evidence type="ECO:0000256" key="4">
    <source>
        <dbReference type="SAM" id="Coils"/>
    </source>
</evidence>
<evidence type="ECO:0000313" key="7">
    <source>
        <dbReference type="EMBL" id="APT57726.1"/>
    </source>
</evidence>
<feature type="domain" description="Methyl-accepting transducer" evidence="5">
    <location>
        <begin position="516"/>
        <end position="752"/>
    </location>
</feature>
<dbReference type="Pfam" id="PF00672">
    <property type="entry name" value="HAMP"/>
    <property type="match status" value="1"/>
</dbReference>
<dbReference type="SMART" id="SM00283">
    <property type="entry name" value="MA"/>
    <property type="match status" value="1"/>
</dbReference>
<evidence type="ECO:0000256" key="3">
    <source>
        <dbReference type="PROSITE-ProRule" id="PRU00284"/>
    </source>
</evidence>
<organism evidence="7 8">
    <name type="scientific">Roseomonas gilardii</name>
    <dbReference type="NCBI Taxonomy" id="257708"/>
    <lineage>
        <taxon>Bacteria</taxon>
        <taxon>Pseudomonadati</taxon>
        <taxon>Pseudomonadota</taxon>
        <taxon>Alphaproteobacteria</taxon>
        <taxon>Acetobacterales</taxon>
        <taxon>Roseomonadaceae</taxon>
        <taxon>Roseomonas</taxon>
    </lineage>
</organism>
<evidence type="ECO:0000313" key="8">
    <source>
        <dbReference type="Proteomes" id="UP000185494"/>
    </source>
</evidence>
<dbReference type="InterPro" id="IPR003660">
    <property type="entry name" value="HAMP_dom"/>
</dbReference>
<evidence type="ECO:0000256" key="1">
    <source>
        <dbReference type="ARBA" id="ARBA00023224"/>
    </source>
</evidence>
<dbReference type="AlphaFoldDB" id="A0A1L7AG05"/>
<comment type="similarity">
    <text evidence="2">Belongs to the methyl-accepting chemotaxis (MCP) protein family.</text>
</comment>
<dbReference type="GO" id="GO:0016020">
    <property type="term" value="C:membrane"/>
    <property type="evidence" value="ECO:0007669"/>
    <property type="project" value="InterPro"/>
</dbReference>
<dbReference type="InterPro" id="IPR004090">
    <property type="entry name" value="Chemotax_Me-accpt_rcpt"/>
</dbReference>
<proteinExistence type="inferred from homology"/>
<dbReference type="PANTHER" id="PTHR32089">
    <property type="entry name" value="METHYL-ACCEPTING CHEMOTAXIS PROTEIN MCPB"/>
    <property type="match status" value="1"/>
</dbReference>
<evidence type="ECO:0000259" key="6">
    <source>
        <dbReference type="PROSITE" id="PS50885"/>
    </source>
</evidence>
<feature type="domain" description="HAMP" evidence="6">
    <location>
        <begin position="329"/>
        <end position="382"/>
    </location>
</feature>
<sequence length="772" mass="81524">MRLYRDLSVGRKLAVSAGLTLLLLGMLPAVIWQEVGSIGQQAEEFSRANRTALHLNDLSDTVQDVPALALTLRAAQTTEAVRDVRERARNLLRRAETQGEDLLRDVPDALRGRLGELPALLQAYAGAVDDMASSRQHLLQARDDRFYPTSGAIDQALESVFGAIEFDTDSNSAATELRDRMTSFQNAVNDIRFGLQRFLITQDGQQSRRIRSAIAQQRVHLQSALNVPMAERLKEDVSKVGRLAGEMIAATEEILGSGEALEGIMVQKVQPGARALREIGDSAGQTLAQRVVQADAGVERSIQRLWKLPLVLGGIVALLLVLSGWINARAIGAPMRRLAAAVAAIAVGDVRQPVPDRDRRDEIGAIAQALERLRAVAGEAFARGQMIEQLPVGIMTADPKDEFRITYVNAGMTALLERLRGVLPCAPEAVKGQSIDIFHRHVQDARAILSDPSRLPHRTRVTLGGEVCDLRATAIIDAAGGYVGPMLSWTVVTEQARLADVFEAEVSRQVEGVASRADELRQAVTAVSASAADSGERAREVAEISRQSSADVQAVAAAAEEMAASVSEITRRVGEAATVAGQAVSEVQSTDSIVRSLSEGARRIGDVVRLISDIAGQTNLLALNATIEAARAGEAGKGFAVVAGEVKGLAAQTARATEEITAQIGQMQSATAEAVSAIQGIGSTVERTSEIATAIAAAVEQQGSTTREIARSAAQMAEGSGMVADAIGQVQGAAEQTGAAAAQIMAASGDLSERAASLRAQAGSFLGAIRAA</sequence>
<dbReference type="Pfam" id="PF00015">
    <property type="entry name" value="MCPsignal"/>
    <property type="match status" value="1"/>
</dbReference>
<dbReference type="PANTHER" id="PTHR32089:SF112">
    <property type="entry name" value="LYSOZYME-LIKE PROTEIN-RELATED"/>
    <property type="match status" value="1"/>
</dbReference>
<name>A0A1L7AG05_9PROT</name>
<dbReference type="SMART" id="SM00304">
    <property type="entry name" value="HAMP"/>
    <property type="match status" value="2"/>
</dbReference>
<accession>A0A1L7AG05</accession>
<dbReference type="eggNOG" id="COG0840">
    <property type="taxonomic scope" value="Bacteria"/>
</dbReference>
<protein>
    <recommendedName>
        <fullName evidence="9">Methyl-accepting chemotaxis protein</fullName>
    </recommendedName>
</protein>
<dbReference type="Gene3D" id="1.10.287.950">
    <property type="entry name" value="Methyl-accepting chemotaxis protein"/>
    <property type="match status" value="1"/>
</dbReference>
<evidence type="ECO:0008006" key="9">
    <source>
        <dbReference type="Google" id="ProtNLM"/>
    </source>
</evidence>
<dbReference type="Proteomes" id="UP000185494">
    <property type="component" value="Chromosome 1"/>
</dbReference>
<keyword evidence="1 3" id="KW-0807">Transducer</keyword>
<dbReference type="PRINTS" id="PR00260">
    <property type="entry name" value="CHEMTRNSDUCR"/>
</dbReference>
<keyword evidence="4" id="KW-0175">Coiled coil</keyword>
<gene>
    <name evidence="7" type="ORF">RGI145_12015</name>
</gene>
<dbReference type="KEGG" id="rgi:RGI145_12015"/>
<dbReference type="RefSeq" id="WP_075798548.1">
    <property type="nucleotide sequence ID" value="NZ_CP015583.1"/>
</dbReference>
<dbReference type="Gene3D" id="6.10.340.10">
    <property type="match status" value="1"/>
</dbReference>
<dbReference type="PROSITE" id="PS50111">
    <property type="entry name" value="CHEMOTAXIS_TRANSDUC_2"/>
    <property type="match status" value="1"/>
</dbReference>